<feature type="region of interest" description="Disordered" evidence="1">
    <location>
        <begin position="198"/>
        <end position="223"/>
    </location>
</feature>
<protein>
    <submittedName>
        <fullName evidence="2">Uncharacterized protein</fullName>
    </submittedName>
</protein>
<comment type="caution">
    <text evidence="2">The sequence shown here is derived from an EMBL/GenBank/DDBJ whole genome shotgun (WGS) entry which is preliminary data.</text>
</comment>
<proteinExistence type="predicted"/>
<dbReference type="OrthoDB" id="10625803at2759"/>
<evidence type="ECO:0000313" key="2">
    <source>
        <dbReference type="EMBL" id="ODN80191.1"/>
    </source>
</evidence>
<feature type="region of interest" description="Disordered" evidence="1">
    <location>
        <begin position="1"/>
        <end position="38"/>
    </location>
</feature>
<dbReference type="AlphaFoldDB" id="A0A1E3HXA1"/>
<organism evidence="2 3">
    <name type="scientific">Cryptococcus wingfieldii CBS 7118</name>
    <dbReference type="NCBI Taxonomy" id="1295528"/>
    <lineage>
        <taxon>Eukaryota</taxon>
        <taxon>Fungi</taxon>
        <taxon>Dikarya</taxon>
        <taxon>Basidiomycota</taxon>
        <taxon>Agaricomycotina</taxon>
        <taxon>Tremellomycetes</taxon>
        <taxon>Tremellales</taxon>
        <taxon>Cryptococcaceae</taxon>
        <taxon>Cryptococcus</taxon>
    </lineage>
</organism>
<reference evidence="2 3" key="1">
    <citation type="submission" date="2016-06" db="EMBL/GenBank/DDBJ databases">
        <title>Evolution of pathogenesis and genome organization in the Tremellales.</title>
        <authorList>
            <person name="Cuomo C."/>
            <person name="Litvintseva A."/>
            <person name="Heitman J."/>
            <person name="Chen Y."/>
            <person name="Sun S."/>
            <person name="Springer D."/>
            <person name="Dromer F."/>
            <person name="Young S."/>
            <person name="Zeng Q."/>
            <person name="Chapman S."/>
            <person name="Gujja S."/>
            <person name="Saif S."/>
            <person name="Birren B."/>
        </authorList>
    </citation>
    <scope>NUCLEOTIDE SEQUENCE [LARGE SCALE GENOMIC DNA]</scope>
    <source>
        <strain evidence="2 3">CBS 7118</strain>
    </source>
</reference>
<evidence type="ECO:0000313" key="3">
    <source>
        <dbReference type="Proteomes" id="UP000094819"/>
    </source>
</evidence>
<feature type="region of interest" description="Disordered" evidence="1">
    <location>
        <begin position="58"/>
        <end position="82"/>
    </location>
</feature>
<accession>A0A1E3HXA1</accession>
<feature type="compositionally biased region" description="Polar residues" evidence="1">
    <location>
        <begin position="16"/>
        <end position="36"/>
    </location>
</feature>
<dbReference type="EMBL" id="AWGH01000044">
    <property type="protein sequence ID" value="ODN80191.1"/>
    <property type="molecule type" value="Genomic_DNA"/>
</dbReference>
<gene>
    <name evidence="2" type="ORF">L198_07848</name>
</gene>
<dbReference type="GeneID" id="30197059"/>
<feature type="region of interest" description="Disordered" evidence="1">
    <location>
        <begin position="268"/>
        <end position="310"/>
    </location>
</feature>
<dbReference type="RefSeq" id="XP_019028196.1">
    <property type="nucleotide sequence ID" value="XM_019179829.1"/>
</dbReference>
<dbReference type="Proteomes" id="UP000094819">
    <property type="component" value="Unassembled WGS sequence"/>
</dbReference>
<evidence type="ECO:0000256" key="1">
    <source>
        <dbReference type="SAM" id="MobiDB-lite"/>
    </source>
</evidence>
<keyword evidence="3" id="KW-1185">Reference proteome</keyword>
<sequence length="390" mass="42154">MANNLRGRSSRAMKMATTTASTGAVPSSVPETQPVCSSASSSQNQSLYLLEIIQTPSAIPPKPKKATPSLARSASETPPTRVRRGRALLLTPCPRKRAKRSYRPSELGMRAWNAKDANIVPQCMIWTPTTVRSPALNVIRKAYPAPCVHGHGIYPQAIQDGYANLCFTDTLSIGTNELSVRMIQDDGIEVIEKSLRKTPLRRSARASRPSLLPFNDEDEDRDNKDWDKHAIGLYDPAHSLFSLPTAGPLPGSPIPAAGYLSYSPLPAARPDSMTPAPHSLSPAPDTDAGEGSAKKRKRSDDDAGYAEADAEDWGTGEGIAGKEKVVTTAVQVFLMERRFYYYRTLIIGHGPISASLSVDLTHLFSPITGLDLTELLHLPSLGLLTLDCAS</sequence>
<name>A0A1E3HXA1_9TREE</name>